<evidence type="ECO:0000313" key="2">
    <source>
        <dbReference type="Proteomes" id="UP000831701"/>
    </source>
</evidence>
<proteinExistence type="predicted"/>
<evidence type="ECO:0000313" key="1">
    <source>
        <dbReference type="EMBL" id="KAI3353862.1"/>
    </source>
</evidence>
<comment type="caution">
    <text evidence="1">The sequence shown here is derived from an EMBL/GenBank/DDBJ whole genome shotgun (WGS) entry which is preliminary data.</text>
</comment>
<keyword evidence="2" id="KW-1185">Reference proteome</keyword>
<dbReference type="EMBL" id="CM041552">
    <property type="protein sequence ID" value="KAI3353862.1"/>
    <property type="molecule type" value="Genomic_DNA"/>
</dbReference>
<reference evidence="1" key="1">
    <citation type="submission" date="2022-04" db="EMBL/GenBank/DDBJ databases">
        <title>Jade perch genome.</title>
        <authorList>
            <person name="Chao B."/>
        </authorList>
    </citation>
    <scope>NUCLEOTIDE SEQUENCE</scope>
    <source>
        <strain evidence="1">CB-2022</strain>
    </source>
</reference>
<protein>
    <submittedName>
        <fullName evidence="1">Uncharacterized protein</fullName>
    </submittedName>
</protein>
<name>A0ACB8VDV5_9TELE</name>
<gene>
    <name evidence="1" type="ORF">L3Q82_005070</name>
</gene>
<sequence>MAVPVPYCKSGVTAADWSLLRTAPSPWAELEFENIILTVPSDVVRDLHRPDELAALWDDIMRGIADLAVIPHKFPRKERFVTDVQISHGWMHAGYPIMTHRSTAAELVSTDHIRGTGLWGPIHELGHNQQRGCWEFPPQTTECTCNLWSVYVHEEVFGIPREKADPGLTPTKRAAQMEEYVNGGRNLNSWNAFVALETYIQLQEKFGWDAFKKVFAAYHKMSNFPEDNKGKINLYAETFSQTVGMNLTGFLKAWGWPIEPATEEKLSNLPSWSDHPMTQTA</sequence>
<organism evidence="1 2">
    <name type="scientific">Scortum barcoo</name>
    <name type="common">barcoo grunter</name>
    <dbReference type="NCBI Taxonomy" id="214431"/>
    <lineage>
        <taxon>Eukaryota</taxon>
        <taxon>Metazoa</taxon>
        <taxon>Chordata</taxon>
        <taxon>Craniata</taxon>
        <taxon>Vertebrata</taxon>
        <taxon>Euteleostomi</taxon>
        <taxon>Actinopterygii</taxon>
        <taxon>Neopterygii</taxon>
        <taxon>Teleostei</taxon>
        <taxon>Neoteleostei</taxon>
        <taxon>Acanthomorphata</taxon>
        <taxon>Eupercaria</taxon>
        <taxon>Centrarchiformes</taxon>
        <taxon>Terapontoidei</taxon>
        <taxon>Terapontidae</taxon>
        <taxon>Scortum</taxon>
    </lineage>
</organism>
<dbReference type="Proteomes" id="UP000831701">
    <property type="component" value="Chromosome 22"/>
</dbReference>
<accession>A0ACB8VDV5</accession>